<comment type="similarity">
    <text evidence="3 7">Belongs to the transthyretin family. 5-hydroxyisourate hydrolase subfamily.</text>
</comment>
<dbReference type="Pfam" id="PF00576">
    <property type="entry name" value="Transthyretin"/>
    <property type="match status" value="1"/>
</dbReference>
<keyword evidence="5 7" id="KW-0659">Purine metabolism</keyword>
<evidence type="ECO:0000256" key="2">
    <source>
        <dbReference type="ARBA" id="ARBA00002704"/>
    </source>
</evidence>
<keyword evidence="10" id="KW-1185">Reference proteome</keyword>
<comment type="caution">
    <text evidence="9">The sequence shown here is derived from an EMBL/GenBank/DDBJ whole genome shotgun (WGS) entry which is preliminary data.</text>
</comment>
<dbReference type="RefSeq" id="WP_076114167.1">
    <property type="nucleotide sequence ID" value="NZ_MPTB01000062.1"/>
</dbReference>
<feature type="domain" description="Transthyretin/hydroxyisourate hydrolase" evidence="8">
    <location>
        <begin position="5"/>
        <end position="128"/>
    </location>
</feature>
<sequence length="129" mass="13534">MSGRLTTHVLDLSGGIPAAGMALQLWRLEDGAASLLREAVTNADGRLDAPLLEGAELAAGTYELLFMAGDYFRSSSLPFEASGEGGSADGAAPFFLEQIPIRFNITDSSAHYHVPLLVAPGGYSTYRGS</sequence>
<dbReference type="EMBL" id="MPTB01000062">
    <property type="protein sequence ID" value="OMD38247.1"/>
    <property type="molecule type" value="Genomic_DNA"/>
</dbReference>
<keyword evidence="6 7" id="KW-0378">Hydrolase</keyword>
<proteinExistence type="inferred from homology"/>
<dbReference type="InterPro" id="IPR023419">
    <property type="entry name" value="Transthyretin_CS"/>
</dbReference>
<evidence type="ECO:0000256" key="3">
    <source>
        <dbReference type="ARBA" id="ARBA00009850"/>
    </source>
</evidence>
<dbReference type="InterPro" id="IPR014306">
    <property type="entry name" value="Hydroxyisourate_hydrolase"/>
</dbReference>
<comment type="subunit">
    <text evidence="4 7">Homotetramer.</text>
</comment>
<dbReference type="PROSITE" id="PS00769">
    <property type="entry name" value="TRANSTHYRETIN_2"/>
    <property type="match status" value="1"/>
</dbReference>
<dbReference type="NCBIfam" id="TIGR02962">
    <property type="entry name" value="hdxy_isourate"/>
    <property type="match status" value="1"/>
</dbReference>
<dbReference type="InterPro" id="IPR023416">
    <property type="entry name" value="Transthyretin/HIU_hydrolase_d"/>
</dbReference>
<accession>A0ABX3GZ52</accession>
<name>A0ABX3GZ52_PAEBO</name>
<dbReference type="PANTHER" id="PTHR10395:SF7">
    <property type="entry name" value="5-HYDROXYISOURATE HYDROLASE"/>
    <property type="match status" value="1"/>
</dbReference>
<gene>
    <name evidence="9" type="ORF">BSK56_30540</name>
</gene>
<organism evidence="9 10">
    <name type="scientific">Paenibacillus borealis</name>
    <dbReference type="NCBI Taxonomy" id="160799"/>
    <lineage>
        <taxon>Bacteria</taxon>
        <taxon>Bacillati</taxon>
        <taxon>Bacillota</taxon>
        <taxon>Bacilli</taxon>
        <taxon>Bacillales</taxon>
        <taxon>Paenibacillaceae</taxon>
        <taxon>Paenibacillus</taxon>
    </lineage>
</organism>
<comment type="catalytic activity">
    <reaction evidence="1 7">
        <text>5-hydroxyisourate + H2O = 5-hydroxy-2-oxo-4-ureido-2,5-dihydro-1H-imidazole-5-carboxylate + H(+)</text>
        <dbReference type="Rhea" id="RHEA:23736"/>
        <dbReference type="ChEBI" id="CHEBI:15377"/>
        <dbReference type="ChEBI" id="CHEBI:15378"/>
        <dbReference type="ChEBI" id="CHEBI:18072"/>
        <dbReference type="ChEBI" id="CHEBI:58639"/>
        <dbReference type="EC" id="3.5.2.17"/>
    </reaction>
</comment>
<dbReference type="Proteomes" id="UP000187412">
    <property type="component" value="Unassembled WGS sequence"/>
</dbReference>
<comment type="function">
    <text evidence="2">Catalyzes the hydrolysis of 5-hydroxyisourate (HIU) to 2-oxo-4-hydroxy-4-carboxy-5-ureidoimidazoline (OHCU).</text>
</comment>
<evidence type="ECO:0000256" key="4">
    <source>
        <dbReference type="ARBA" id="ARBA00011881"/>
    </source>
</evidence>
<dbReference type="Gene3D" id="2.60.40.180">
    <property type="entry name" value="Transthyretin/hydroxyisourate hydrolase domain"/>
    <property type="match status" value="1"/>
</dbReference>
<dbReference type="PANTHER" id="PTHR10395">
    <property type="entry name" value="URICASE AND TRANSTHYRETIN-RELATED"/>
    <property type="match status" value="1"/>
</dbReference>
<evidence type="ECO:0000256" key="5">
    <source>
        <dbReference type="ARBA" id="ARBA00022631"/>
    </source>
</evidence>
<evidence type="ECO:0000313" key="9">
    <source>
        <dbReference type="EMBL" id="OMD38247.1"/>
    </source>
</evidence>
<protein>
    <recommendedName>
        <fullName evidence="7">5-hydroxyisourate hydrolase</fullName>
        <shortName evidence="7">HIU hydrolase</shortName>
        <shortName evidence="7">HIUHase</shortName>
        <ecNumber evidence="7">3.5.2.17</ecNumber>
    </recommendedName>
</protein>
<dbReference type="CDD" id="cd05822">
    <property type="entry name" value="TLP_HIUase"/>
    <property type="match status" value="1"/>
</dbReference>
<dbReference type="GO" id="GO:0016787">
    <property type="term" value="F:hydrolase activity"/>
    <property type="evidence" value="ECO:0007669"/>
    <property type="project" value="UniProtKB-KW"/>
</dbReference>
<evidence type="ECO:0000256" key="1">
    <source>
        <dbReference type="ARBA" id="ARBA00001043"/>
    </source>
</evidence>
<evidence type="ECO:0000259" key="8">
    <source>
        <dbReference type="Pfam" id="PF00576"/>
    </source>
</evidence>
<evidence type="ECO:0000256" key="7">
    <source>
        <dbReference type="RuleBase" id="RU361270"/>
    </source>
</evidence>
<reference evidence="9 10" key="1">
    <citation type="submission" date="2016-10" db="EMBL/GenBank/DDBJ databases">
        <title>Paenibacillus species isolates.</title>
        <authorList>
            <person name="Beno S.M."/>
        </authorList>
    </citation>
    <scope>NUCLEOTIDE SEQUENCE [LARGE SCALE GENOMIC DNA]</scope>
    <source>
        <strain evidence="9 10">FSL H7-0744</strain>
    </source>
</reference>
<evidence type="ECO:0000313" key="10">
    <source>
        <dbReference type="Proteomes" id="UP000187412"/>
    </source>
</evidence>
<dbReference type="EC" id="3.5.2.17" evidence="7"/>
<dbReference type="SUPFAM" id="SSF49472">
    <property type="entry name" value="Transthyretin (synonym: prealbumin)"/>
    <property type="match status" value="1"/>
</dbReference>
<dbReference type="InterPro" id="IPR036817">
    <property type="entry name" value="Transthyretin/HIU_hydrolase_sf"/>
</dbReference>
<evidence type="ECO:0000256" key="6">
    <source>
        <dbReference type="ARBA" id="ARBA00022801"/>
    </source>
</evidence>